<sequence length="40" mass="4186">MFSADFVKAAAQRIDFLGGGFRAAVTAGLCGQQAQPQISR</sequence>
<evidence type="ECO:0000313" key="2">
    <source>
        <dbReference type="Proteomes" id="UP001160519"/>
    </source>
</evidence>
<accession>A0AA43TLS8</accession>
<name>A0AA43TLS8_9GAMM</name>
<dbReference type="Proteomes" id="UP001160519">
    <property type="component" value="Unassembled WGS sequence"/>
</dbReference>
<gene>
    <name evidence="1" type="ORF">PSU93_15595</name>
</gene>
<protein>
    <submittedName>
        <fullName evidence="1">Uncharacterized protein</fullName>
    </submittedName>
</protein>
<keyword evidence="2" id="KW-1185">Reference proteome</keyword>
<reference evidence="1" key="1">
    <citation type="submission" date="2023-01" db="EMBL/GenBank/DDBJ databases">
        <title>Biogeochemical cycle of methane in antarctic sediments.</title>
        <authorList>
            <person name="Roldan D.M."/>
            <person name="Menes R.J."/>
        </authorList>
    </citation>
    <scope>NUCLEOTIDE SEQUENCE [LARGE SCALE GENOMIC DNA]</scope>
    <source>
        <strain evidence="1">K-2018 MAG008</strain>
    </source>
</reference>
<organism evidence="1 2">
    <name type="scientific">Candidatus Methylobacter titanis</name>
    <dbReference type="NCBI Taxonomy" id="3053457"/>
    <lineage>
        <taxon>Bacteria</taxon>
        <taxon>Pseudomonadati</taxon>
        <taxon>Pseudomonadota</taxon>
        <taxon>Gammaproteobacteria</taxon>
        <taxon>Methylococcales</taxon>
        <taxon>Methylococcaceae</taxon>
        <taxon>Methylobacter</taxon>
    </lineage>
</organism>
<comment type="caution">
    <text evidence="1">The sequence shown here is derived from an EMBL/GenBank/DDBJ whole genome shotgun (WGS) entry which is preliminary data.</text>
</comment>
<evidence type="ECO:0000313" key="1">
    <source>
        <dbReference type="EMBL" id="MDI1232556.1"/>
    </source>
</evidence>
<dbReference type="EMBL" id="JAQSDF010000105">
    <property type="protein sequence ID" value="MDI1232556.1"/>
    <property type="molecule type" value="Genomic_DNA"/>
</dbReference>
<proteinExistence type="predicted"/>
<dbReference type="AlphaFoldDB" id="A0AA43TLS8"/>